<feature type="domain" description="GtrA/DPMS transmembrane" evidence="6">
    <location>
        <begin position="16"/>
        <end position="164"/>
    </location>
</feature>
<feature type="transmembrane region" description="Helical" evidence="5">
    <location>
        <begin position="76"/>
        <end position="95"/>
    </location>
</feature>
<keyword evidence="4 5" id="KW-0472">Membrane</keyword>
<reference evidence="8" key="1">
    <citation type="submission" date="2018-12" db="EMBL/GenBank/DDBJ databases">
        <title>A new species of lactobacillus.</title>
        <authorList>
            <person name="Jian Y."/>
            <person name="Xin L."/>
            <person name="Hong Z.J."/>
            <person name="Ming L.Z."/>
            <person name="Hong X.Z."/>
        </authorList>
    </citation>
    <scope>NUCLEOTIDE SEQUENCE [LARGE SCALE GENOMIC DNA]</scope>
    <source>
        <strain evidence="8">HSLZ-75</strain>
    </source>
</reference>
<keyword evidence="8" id="KW-1185">Reference proteome</keyword>
<dbReference type="RefSeq" id="WP_133441413.1">
    <property type="nucleotide sequence ID" value="NZ_CP034726.1"/>
</dbReference>
<comment type="subcellular location">
    <subcellularLocation>
        <location evidence="1">Membrane</location>
        <topology evidence="1">Multi-pass membrane protein</topology>
    </subcellularLocation>
</comment>
<dbReference type="GO" id="GO:0000271">
    <property type="term" value="P:polysaccharide biosynthetic process"/>
    <property type="evidence" value="ECO:0007669"/>
    <property type="project" value="InterPro"/>
</dbReference>
<feature type="transmembrane region" description="Helical" evidence="5">
    <location>
        <begin position="16"/>
        <end position="33"/>
    </location>
</feature>
<evidence type="ECO:0000259" key="6">
    <source>
        <dbReference type="Pfam" id="PF04138"/>
    </source>
</evidence>
<name>A0A4P6ZJQ0_9LACO</name>
<dbReference type="Proteomes" id="UP000294321">
    <property type="component" value="Chromosome"/>
</dbReference>
<protein>
    <submittedName>
        <fullName evidence="7">GtrA family protein</fullName>
    </submittedName>
</protein>
<dbReference type="AlphaFoldDB" id="A0A4P6ZJQ0"/>
<evidence type="ECO:0000256" key="2">
    <source>
        <dbReference type="ARBA" id="ARBA00022692"/>
    </source>
</evidence>
<evidence type="ECO:0000256" key="1">
    <source>
        <dbReference type="ARBA" id="ARBA00004141"/>
    </source>
</evidence>
<dbReference type="EMBL" id="CP034726">
    <property type="protein sequence ID" value="QBP17868.1"/>
    <property type="molecule type" value="Genomic_DNA"/>
</dbReference>
<dbReference type="KEGG" id="lji:ELX58_01550"/>
<dbReference type="Pfam" id="PF04138">
    <property type="entry name" value="GtrA_DPMS_TM"/>
    <property type="match status" value="1"/>
</dbReference>
<keyword evidence="3 5" id="KW-1133">Transmembrane helix</keyword>
<proteinExistence type="predicted"/>
<evidence type="ECO:0000256" key="5">
    <source>
        <dbReference type="SAM" id="Phobius"/>
    </source>
</evidence>
<evidence type="ECO:0000256" key="3">
    <source>
        <dbReference type="ARBA" id="ARBA00022989"/>
    </source>
</evidence>
<accession>A0A4P6ZJQ0</accession>
<feature type="transmembrane region" description="Helical" evidence="5">
    <location>
        <begin position="138"/>
        <end position="158"/>
    </location>
</feature>
<evidence type="ECO:0000313" key="8">
    <source>
        <dbReference type="Proteomes" id="UP000294321"/>
    </source>
</evidence>
<dbReference type="GO" id="GO:0016020">
    <property type="term" value="C:membrane"/>
    <property type="evidence" value="ECO:0007669"/>
    <property type="project" value="UniProtKB-SubCell"/>
</dbReference>
<organism evidence="7 8">
    <name type="scientific">Acetilactobacillus jinshanensis</name>
    <dbReference type="NCBI Taxonomy" id="1720083"/>
    <lineage>
        <taxon>Bacteria</taxon>
        <taxon>Bacillati</taxon>
        <taxon>Bacillota</taxon>
        <taxon>Bacilli</taxon>
        <taxon>Lactobacillales</taxon>
        <taxon>Lactobacillaceae</taxon>
        <taxon>Acetilactobacillus</taxon>
    </lineage>
</organism>
<feature type="transmembrane region" description="Helical" evidence="5">
    <location>
        <begin position="45"/>
        <end position="64"/>
    </location>
</feature>
<dbReference type="InterPro" id="IPR007267">
    <property type="entry name" value="GtrA_DPMS_TM"/>
</dbReference>
<sequence>MTDLIHKLIFNEKIEYLFWGGMTTLVYFVARFTSMAMMTSEMIPVAIAQTISTVFAFIVNKYLVFNNSNQSKSVTAQFIIFLIGRGISAVFDFLLTSLMITHFYEFFIHIFLLNRINYQTSLLKMTIIHNFVGNPILMNKVICVILIQVIIIVINYIVSKYFAFK</sequence>
<gene>
    <name evidence="7" type="ORF">ELX58_01550</name>
</gene>
<evidence type="ECO:0000313" key="7">
    <source>
        <dbReference type="EMBL" id="QBP17868.1"/>
    </source>
</evidence>
<dbReference type="OrthoDB" id="361483at2"/>
<evidence type="ECO:0000256" key="4">
    <source>
        <dbReference type="ARBA" id="ARBA00023136"/>
    </source>
</evidence>
<keyword evidence="2 5" id="KW-0812">Transmembrane</keyword>